<keyword evidence="6" id="KW-0238">DNA-binding</keyword>
<dbReference type="GO" id="GO:0032259">
    <property type="term" value="P:methylation"/>
    <property type="evidence" value="ECO:0007669"/>
    <property type="project" value="UniProtKB-KW"/>
</dbReference>
<gene>
    <name evidence="11" type="ORF">V3H18_03470</name>
</gene>
<reference evidence="11 12" key="1">
    <citation type="submission" date="2024-02" db="EMBL/GenBank/DDBJ databases">
        <authorList>
            <person name="Grouzdev D."/>
        </authorList>
    </citation>
    <scope>NUCLEOTIDE SEQUENCE [LARGE SCALE GENOMIC DNA]</scope>
    <source>
        <strain evidence="11 12">9N</strain>
    </source>
</reference>
<evidence type="ECO:0000256" key="2">
    <source>
        <dbReference type="ARBA" id="ARBA00022603"/>
    </source>
</evidence>
<dbReference type="EC" id="2.1.1.-" evidence="9"/>
<comment type="similarity">
    <text evidence="1">Belongs to the N(4)/N(6)-methyltransferase family. N(4) subfamily.</text>
</comment>
<keyword evidence="3" id="KW-0808">Transferase</keyword>
<keyword evidence="5" id="KW-0680">Restriction system</keyword>
<evidence type="ECO:0000256" key="4">
    <source>
        <dbReference type="ARBA" id="ARBA00022691"/>
    </source>
</evidence>
<evidence type="ECO:0000256" key="9">
    <source>
        <dbReference type="RuleBase" id="RU362026"/>
    </source>
</evidence>
<keyword evidence="12" id="KW-1185">Reference proteome</keyword>
<evidence type="ECO:0000313" key="12">
    <source>
        <dbReference type="Proteomes" id="UP001350748"/>
    </source>
</evidence>
<evidence type="ECO:0000259" key="10">
    <source>
        <dbReference type="Pfam" id="PF01555"/>
    </source>
</evidence>
<protein>
    <recommendedName>
        <fullName evidence="9">Methyltransferase</fullName>
        <ecNumber evidence="9">2.1.1.-</ecNumber>
    </recommendedName>
</protein>
<evidence type="ECO:0000256" key="7">
    <source>
        <dbReference type="ARBA" id="ARBA00047942"/>
    </source>
</evidence>
<accession>A0ABU7XEW2</accession>
<dbReference type="InterPro" id="IPR001091">
    <property type="entry name" value="RM_Methyltransferase"/>
</dbReference>
<dbReference type="Gene3D" id="3.40.50.150">
    <property type="entry name" value="Vaccinia Virus protein VP39"/>
    <property type="match status" value="2"/>
</dbReference>
<dbReference type="PROSITE" id="PS00093">
    <property type="entry name" value="N4_MTASE"/>
    <property type="match status" value="1"/>
</dbReference>
<dbReference type="PRINTS" id="PR00508">
    <property type="entry name" value="S21N4MTFRASE"/>
</dbReference>
<evidence type="ECO:0000256" key="6">
    <source>
        <dbReference type="ARBA" id="ARBA00023125"/>
    </source>
</evidence>
<dbReference type="InterPro" id="IPR002941">
    <property type="entry name" value="DNA_methylase_N4/N6"/>
</dbReference>
<sequence length="400" mass="44135">MRAAAARRGESFLDELRLFAEFGAKTGVAVEDDIPYYTNAYWTAGQRRAHSLHEISYRACFKPQLPAFFIGRLTQPGETVCDPFMGRGTTALEAALMGRRPVGSDANPLSLMLTRPRLRPPTIEDIAARLDAAPWGSGEIERDDLLAFYHDETLRQICALRRYLLARAQAGALDAVDEWIRMVALNRLTGHSPGFFSVYTMPPNQAVSVKAQLKINARRGQAPPPRDIAALILKKSRALLAGGAPPLAAEPRLAVADAARLDHLEAGCVDLVVTSPPFLDVVDYRADNWLRNWFAGVGQDRIVLSQLRAPEDWSAMTRGVFEEFARVVRRGGHVVYEVGEVRGGALPLERLVWRALEGLPFARLGVLVNQQSFTKTSNCWGVDNNAKGVNSNRAVIARRL</sequence>
<dbReference type="EMBL" id="JAZHYN010000006">
    <property type="protein sequence ID" value="MEF3365587.1"/>
    <property type="molecule type" value="Genomic_DNA"/>
</dbReference>
<dbReference type="Pfam" id="PF01555">
    <property type="entry name" value="N6_N4_Mtase"/>
    <property type="match status" value="1"/>
</dbReference>
<dbReference type="SUPFAM" id="SSF53335">
    <property type="entry name" value="S-adenosyl-L-methionine-dependent methyltransferases"/>
    <property type="match status" value="2"/>
</dbReference>
<evidence type="ECO:0000256" key="1">
    <source>
        <dbReference type="ARBA" id="ARBA00010203"/>
    </source>
</evidence>
<feature type="domain" description="DNA methylase N-4/N-6" evidence="10">
    <location>
        <begin position="39"/>
        <end position="107"/>
    </location>
</feature>
<proteinExistence type="inferred from homology"/>
<comment type="catalytic activity">
    <reaction evidence="7">
        <text>a 2'-deoxyadenosine in DNA + S-adenosyl-L-methionine = an N(6)-methyl-2'-deoxyadenosine in DNA + S-adenosyl-L-homocysteine + H(+)</text>
        <dbReference type="Rhea" id="RHEA:15197"/>
        <dbReference type="Rhea" id="RHEA-COMP:12418"/>
        <dbReference type="Rhea" id="RHEA-COMP:12419"/>
        <dbReference type="ChEBI" id="CHEBI:15378"/>
        <dbReference type="ChEBI" id="CHEBI:57856"/>
        <dbReference type="ChEBI" id="CHEBI:59789"/>
        <dbReference type="ChEBI" id="CHEBI:90615"/>
        <dbReference type="ChEBI" id="CHEBI:90616"/>
        <dbReference type="EC" id="2.1.1.72"/>
    </reaction>
</comment>
<evidence type="ECO:0000256" key="8">
    <source>
        <dbReference type="ARBA" id="ARBA00049120"/>
    </source>
</evidence>
<evidence type="ECO:0000313" key="11">
    <source>
        <dbReference type="EMBL" id="MEF3365587.1"/>
    </source>
</evidence>
<dbReference type="InterPro" id="IPR017985">
    <property type="entry name" value="MeTrfase_CN4_CS"/>
</dbReference>
<evidence type="ECO:0000256" key="5">
    <source>
        <dbReference type="ARBA" id="ARBA00022747"/>
    </source>
</evidence>
<organism evidence="11 12">
    <name type="scientific">Methylocystis borbori</name>
    <dbReference type="NCBI Taxonomy" id="3118750"/>
    <lineage>
        <taxon>Bacteria</taxon>
        <taxon>Pseudomonadati</taxon>
        <taxon>Pseudomonadota</taxon>
        <taxon>Alphaproteobacteria</taxon>
        <taxon>Hyphomicrobiales</taxon>
        <taxon>Methylocystaceae</taxon>
        <taxon>Methylocystis</taxon>
    </lineage>
</organism>
<evidence type="ECO:0000256" key="3">
    <source>
        <dbReference type="ARBA" id="ARBA00022679"/>
    </source>
</evidence>
<dbReference type="GO" id="GO:0008168">
    <property type="term" value="F:methyltransferase activity"/>
    <property type="evidence" value="ECO:0007669"/>
    <property type="project" value="UniProtKB-KW"/>
</dbReference>
<dbReference type="RefSeq" id="WP_332080497.1">
    <property type="nucleotide sequence ID" value="NZ_JAZHYN010000006.1"/>
</dbReference>
<dbReference type="InterPro" id="IPR029063">
    <property type="entry name" value="SAM-dependent_MTases_sf"/>
</dbReference>
<name>A0ABU7XEW2_9HYPH</name>
<keyword evidence="4" id="KW-0949">S-adenosyl-L-methionine</keyword>
<comment type="caution">
    <text evidence="11">The sequence shown here is derived from an EMBL/GenBank/DDBJ whole genome shotgun (WGS) entry which is preliminary data.</text>
</comment>
<keyword evidence="2 11" id="KW-0489">Methyltransferase</keyword>
<dbReference type="Proteomes" id="UP001350748">
    <property type="component" value="Unassembled WGS sequence"/>
</dbReference>
<comment type="catalytic activity">
    <reaction evidence="8">
        <text>a 2'-deoxycytidine in DNA + S-adenosyl-L-methionine = an N(4)-methyl-2'-deoxycytidine in DNA + S-adenosyl-L-homocysteine + H(+)</text>
        <dbReference type="Rhea" id="RHEA:16857"/>
        <dbReference type="Rhea" id="RHEA-COMP:11369"/>
        <dbReference type="Rhea" id="RHEA-COMP:13674"/>
        <dbReference type="ChEBI" id="CHEBI:15378"/>
        <dbReference type="ChEBI" id="CHEBI:57856"/>
        <dbReference type="ChEBI" id="CHEBI:59789"/>
        <dbReference type="ChEBI" id="CHEBI:85452"/>
        <dbReference type="ChEBI" id="CHEBI:137933"/>
        <dbReference type="EC" id="2.1.1.113"/>
    </reaction>
</comment>